<keyword evidence="2" id="KW-1185">Reference proteome</keyword>
<protein>
    <submittedName>
        <fullName evidence="1">Uncharacterized protein</fullName>
    </submittedName>
</protein>
<proteinExistence type="predicted"/>
<evidence type="ECO:0000313" key="2">
    <source>
        <dbReference type="Proteomes" id="UP000699462"/>
    </source>
</evidence>
<dbReference type="EMBL" id="JTDF01003651">
    <property type="protein sequence ID" value="KAF8567625.1"/>
    <property type="molecule type" value="Genomic_DNA"/>
</dbReference>
<comment type="caution">
    <text evidence="1">The sequence shown here is derived from an EMBL/GenBank/DDBJ whole genome shotgun (WGS) entry which is preliminary data.</text>
</comment>
<evidence type="ECO:0000313" key="1">
    <source>
        <dbReference type="EMBL" id="KAF8567625.1"/>
    </source>
</evidence>
<dbReference type="Pfam" id="PF14774">
    <property type="entry name" value="FAM177"/>
    <property type="match status" value="1"/>
</dbReference>
<dbReference type="AlphaFoldDB" id="A0A8T0DIG3"/>
<dbReference type="OrthoDB" id="10360879at2759"/>
<dbReference type="Proteomes" id="UP000699462">
    <property type="component" value="Unassembled WGS sequence"/>
</dbReference>
<sequence length="122" mass="13416">MFDRGTYFGNFSLSWPPSHHMKSGLNVSTVTPGPPAIETGERVIHFRDGQVVSHDAMEQEWKNREQEQKNVAAETTQITTSTKTQTVLNLAESCGRVLADLLGITDPRYAGIANEPDNAEGD</sequence>
<organism evidence="1 2">
    <name type="scientific">Paragonimus westermani</name>
    <dbReference type="NCBI Taxonomy" id="34504"/>
    <lineage>
        <taxon>Eukaryota</taxon>
        <taxon>Metazoa</taxon>
        <taxon>Spiralia</taxon>
        <taxon>Lophotrochozoa</taxon>
        <taxon>Platyhelminthes</taxon>
        <taxon>Trematoda</taxon>
        <taxon>Digenea</taxon>
        <taxon>Plagiorchiida</taxon>
        <taxon>Troglotremata</taxon>
        <taxon>Troglotrematidae</taxon>
        <taxon>Paragonimus</taxon>
    </lineage>
</organism>
<reference evidence="1 2" key="1">
    <citation type="submission" date="2019-07" db="EMBL/GenBank/DDBJ databases">
        <title>Annotation for the trematode Paragonimus westermani.</title>
        <authorList>
            <person name="Choi Y.-J."/>
        </authorList>
    </citation>
    <scope>NUCLEOTIDE SEQUENCE [LARGE SCALE GENOMIC DNA]</scope>
    <source>
        <strain evidence="1">180907_Pwestermani</strain>
    </source>
</reference>
<accession>A0A8T0DIG3</accession>
<name>A0A8T0DIG3_9TREM</name>
<dbReference type="InterPro" id="IPR028260">
    <property type="entry name" value="FAM177"/>
</dbReference>
<gene>
    <name evidence="1" type="ORF">P879_02327</name>
</gene>